<dbReference type="PANTHER" id="PTHR43166">
    <property type="entry name" value="AMINO ACID IMPORT ATP-BINDING PROTEIN"/>
    <property type="match status" value="1"/>
</dbReference>
<dbReference type="InterPro" id="IPR003439">
    <property type="entry name" value="ABC_transporter-like_ATP-bd"/>
</dbReference>
<reference evidence="8" key="2">
    <citation type="journal article" date="2021" name="PeerJ">
        <title>Extensive microbial diversity within the chicken gut microbiome revealed by metagenomics and culture.</title>
        <authorList>
            <person name="Gilroy R."/>
            <person name="Ravi A."/>
            <person name="Getino M."/>
            <person name="Pursley I."/>
            <person name="Horton D.L."/>
            <person name="Alikhan N.F."/>
            <person name="Baker D."/>
            <person name="Gharbi K."/>
            <person name="Hall N."/>
            <person name="Watson M."/>
            <person name="Adriaenssens E.M."/>
            <person name="Foster-Nyarko E."/>
            <person name="Jarju S."/>
            <person name="Secka A."/>
            <person name="Antonio M."/>
            <person name="Oren A."/>
            <person name="Chaudhuri R.R."/>
            <person name="La Ragione R."/>
            <person name="Hildebrand F."/>
            <person name="Pallen M.J."/>
        </authorList>
    </citation>
    <scope>NUCLEOTIDE SEQUENCE</scope>
    <source>
        <strain evidence="8">CHK191-8634</strain>
    </source>
</reference>
<keyword evidence="3" id="KW-1003">Cell membrane</keyword>
<evidence type="ECO:0000313" key="9">
    <source>
        <dbReference type="Proteomes" id="UP000824073"/>
    </source>
</evidence>
<name>A0A9D1LKU8_9CLOT</name>
<dbReference type="InterPro" id="IPR030679">
    <property type="entry name" value="ABC_ATPase_HisP-typ"/>
</dbReference>
<dbReference type="PANTHER" id="PTHR43166:SF35">
    <property type="entry name" value="L-CYSTINE IMPORT ATP-BINDING PROTEIN TCYN"/>
    <property type="match status" value="1"/>
</dbReference>
<sequence>MLLKAINVQKTFGELHVLGGVGLSVEKGDVVSILGPSGSGKTTLLRCLNFLERADDGQLEFDGRQYAMARMSGRDIADIRKKTGFVFQSYNLFANKTALQNVTEGLIVARKMPRAQAEEIGRRALEKVGLSDRCEYYPSQLSGGQQQRVAIARAIAAEPQIIYFDEPTSALDPELIGEVLAVMRQLADDGMTMLVVTHELNFARYVSNKVIFMEHGRIVEQGPAREFFENPREERTRAFLQTVGDRLPPKPSTQGREI</sequence>
<accession>A0A9D1LKU8</accession>
<evidence type="ECO:0000256" key="5">
    <source>
        <dbReference type="ARBA" id="ARBA00022840"/>
    </source>
</evidence>
<dbReference type="GO" id="GO:0005886">
    <property type="term" value="C:plasma membrane"/>
    <property type="evidence" value="ECO:0007669"/>
    <property type="project" value="UniProtKB-SubCell"/>
</dbReference>
<evidence type="ECO:0000256" key="4">
    <source>
        <dbReference type="ARBA" id="ARBA00022741"/>
    </source>
</evidence>
<keyword evidence="5 8" id="KW-0067">ATP-binding</keyword>
<dbReference type="Proteomes" id="UP000824073">
    <property type="component" value="Unassembled WGS sequence"/>
</dbReference>
<dbReference type="Pfam" id="PF00005">
    <property type="entry name" value="ABC_tran"/>
    <property type="match status" value="1"/>
</dbReference>
<dbReference type="PROSITE" id="PS50893">
    <property type="entry name" value="ABC_TRANSPORTER_2"/>
    <property type="match status" value="1"/>
</dbReference>
<evidence type="ECO:0000256" key="3">
    <source>
        <dbReference type="ARBA" id="ARBA00022475"/>
    </source>
</evidence>
<feature type="domain" description="ABC transporter" evidence="7">
    <location>
        <begin position="3"/>
        <end position="240"/>
    </location>
</feature>
<dbReference type="SMART" id="SM00382">
    <property type="entry name" value="AAA"/>
    <property type="match status" value="1"/>
</dbReference>
<evidence type="ECO:0000256" key="1">
    <source>
        <dbReference type="ARBA" id="ARBA00004202"/>
    </source>
</evidence>
<dbReference type="InterPro" id="IPR027417">
    <property type="entry name" value="P-loop_NTPase"/>
</dbReference>
<evidence type="ECO:0000259" key="7">
    <source>
        <dbReference type="PROSITE" id="PS50893"/>
    </source>
</evidence>
<keyword evidence="4" id="KW-0547">Nucleotide-binding</keyword>
<keyword evidence="2" id="KW-0813">Transport</keyword>
<comment type="caution">
    <text evidence="8">The sequence shown here is derived from an EMBL/GenBank/DDBJ whole genome shotgun (WGS) entry which is preliminary data.</text>
</comment>
<dbReference type="PROSITE" id="PS00211">
    <property type="entry name" value="ABC_TRANSPORTER_1"/>
    <property type="match status" value="1"/>
</dbReference>
<keyword evidence="6" id="KW-0472">Membrane</keyword>
<evidence type="ECO:0000313" key="8">
    <source>
        <dbReference type="EMBL" id="HIU43539.1"/>
    </source>
</evidence>
<dbReference type="InterPro" id="IPR050086">
    <property type="entry name" value="MetN_ABC_transporter-like"/>
</dbReference>
<protein>
    <submittedName>
        <fullName evidence="8">Amino acid ABC transporter ATP-binding protein</fullName>
    </submittedName>
</protein>
<dbReference type="AlphaFoldDB" id="A0A9D1LKU8"/>
<proteinExistence type="predicted"/>
<reference evidence="8" key="1">
    <citation type="submission" date="2020-10" db="EMBL/GenBank/DDBJ databases">
        <authorList>
            <person name="Gilroy R."/>
        </authorList>
    </citation>
    <scope>NUCLEOTIDE SEQUENCE</scope>
    <source>
        <strain evidence="8">CHK191-8634</strain>
    </source>
</reference>
<dbReference type="InterPro" id="IPR017871">
    <property type="entry name" value="ABC_transporter-like_CS"/>
</dbReference>
<dbReference type="SUPFAM" id="SSF52540">
    <property type="entry name" value="P-loop containing nucleoside triphosphate hydrolases"/>
    <property type="match status" value="1"/>
</dbReference>
<dbReference type="Gene3D" id="3.40.50.300">
    <property type="entry name" value="P-loop containing nucleotide triphosphate hydrolases"/>
    <property type="match status" value="1"/>
</dbReference>
<dbReference type="EMBL" id="DVMR01000037">
    <property type="protein sequence ID" value="HIU43539.1"/>
    <property type="molecule type" value="Genomic_DNA"/>
</dbReference>
<dbReference type="InterPro" id="IPR003593">
    <property type="entry name" value="AAA+_ATPase"/>
</dbReference>
<organism evidence="8 9">
    <name type="scientific">Candidatus Ventrousia excrementavium</name>
    <dbReference type="NCBI Taxonomy" id="2840961"/>
    <lineage>
        <taxon>Bacteria</taxon>
        <taxon>Bacillati</taxon>
        <taxon>Bacillota</taxon>
        <taxon>Clostridia</taxon>
        <taxon>Eubacteriales</taxon>
        <taxon>Clostridiaceae</taxon>
        <taxon>Clostridiaceae incertae sedis</taxon>
        <taxon>Candidatus Ventrousia</taxon>
    </lineage>
</organism>
<dbReference type="GO" id="GO:0015424">
    <property type="term" value="F:ABC-type amino acid transporter activity"/>
    <property type="evidence" value="ECO:0007669"/>
    <property type="project" value="InterPro"/>
</dbReference>
<dbReference type="GO" id="GO:0005524">
    <property type="term" value="F:ATP binding"/>
    <property type="evidence" value="ECO:0007669"/>
    <property type="project" value="UniProtKB-KW"/>
</dbReference>
<comment type="subcellular location">
    <subcellularLocation>
        <location evidence="1">Cell membrane</location>
        <topology evidence="1">Peripheral membrane protein</topology>
    </subcellularLocation>
</comment>
<dbReference type="GO" id="GO:0016887">
    <property type="term" value="F:ATP hydrolysis activity"/>
    <property type="evidence" value="ECO:0007669"/>
    <property type="project" value="InterPro"/>
</dbReference>
<evidence type="ECO:0000256" key="6">
    <source>
        <dbReference type="ARBA" id="ARBA00023136"/>
    </source>
</evidence>
<gene>
    <name evidence="8" type="ORF">IAB67_04495</name>
</gene>
<dbReference type="PIRSF" id="PIRSF039085">
    <property type="entry name" value="ABC_ATPase_HisP"/>
    <property type="match status" value="1"/>
</dbReference>
<evidence type="ECO:0000256" key="2">
    <source>
        <dbReference type="ARBA" id="ARBA00022448"/>
    </source>
</evidence>